<organism evidence="1 2">
    <name type="scientific">Rhizophagus irregularis</name>
    <dbReference type="NCBI Taxonomy" id="588596"/>
    <lineage>
        <taxon>Eukaryota</taxon>
        <taxon>Fungi</taxon>
        <taxon>Fungi incertae sedis</taxon>
        <taxon>Mucoromycota</taxon>
        <taxon>Glomeromycotina</taxon>
        <taxon>Glomeromycetes</taxon>
        <taxon>Glomerales</taxon>
        <taxon>Glomeraceae</taxon>
        <taxon>Rhizophagus</taxon>
    </lineage>
</organism>
<name>A0A2I1HSW1_9GLOM</name>
<gene>
    <name evidence="1" type="ORF">RhiirA4_487618</name>
</gene>
<comment type="caution">
    <text evidence="1">The sequence shown here is derived from an EMBL/GenBank/DDBJ whole genome shotgun (WGS) entry which is preliminary data.</text>
</comment>
<dbReference type="Proteomes" id="UP000234323">
    <property type="component" value="Unassembled WGS sequence"/>
</dbReference>
<feature type="non-terminal residue" evidence="1">
    <location>
        <position position="1"/>
    </location>
</feature>
<dbReference type="EMBL" id="LLXI01006126">
    <property type="protein sequence ID" value="PKY61946.1"/>
    <property type="molecule type" value="Genomic_DNA"/>
</dbReference>
<dbReference type="AlphaFoldDB" id="A0A2I1HSW1"/>
<evidence type="ECO:0000313" key="1">
    <source>
        <dbReference type="EMBL" id="PKY61946.1"/>
    </source>
</evidence>
<reference evidence="1 2" key="1">
    <citation type="submission" date="2015-10" db="EMBL/GenBank/DDBJ databases">
        <title>Genome analyses suggest a sexual origin of heterokaryosis in a supposedly ancient asexual fungus.</title>
        <authorList>
            <person name="Ropars J."/>
            <person name="Sedzielewska K."/>
            <person name="Noel J."/>
            <person name="Charron P."/>
            <person name="Farinelli L."/>
            <person name="Marton T."/>
            <person name="Kruger M."/>
            <person name="Pelin A."/>
            <person name="Brachmann A."/>
            <person name="Corradi N."/>
        </authorList>
    </citation>
    <scope>NUCLEOTIDE SEQUENCE [LARGE SCALE GENOMIC DNA]</scope>
    <source>
        <strain evidence="1 2">A4</strain>
    </source>
</reference>
<evidence type="ECO:0000313" key="2">
    <source>
        <dbReference type="Proteomes" id="UP000234323"/>
    </source>
</evidence>
<proteinExistence type="predicted"/>
<accession>A0A2I1HSW1</accession>
<protein>
    <submittedName>
        <fullName evidence="1">Uncharacterized protein</fullName>
    </submittedName>
</protein>
<sequence length="81" mass="9545">NITPDDRSFAGLELEYLRDFYKAEEKKEHISLAEYESNIMQVYSSYCSIVQVLLLTHIHFYSSASYTFQEENGEYQKLTFA</sequence>
<keyword evidence="2" id="KW-1185">Reference proteome</keyword>